<protein>
    <submittedName>
        <fullName evidence="1">Uncharacterized protein</fullName>
    </submittedName>
</protein>
<evidence type="ECO:0000313" key="1">
    <source>
        <dbReference type="EMBL" id="GAA5531317.1"/>
    </source>
</evidence>
<sequence>MTNGESATGRRDDTIADYMKILARDWELEDWFVWPPDTFAFTSLLLKKTGIYTLVIDLPDGEKWPDNSDEILPTEHCDCKETKILYEQAFETIQFEWFNWIQSDDKPTTTMPPILFNIKEEMQQLYTIVHIDELYSLTIQNENGFGIDEFNQNAWRYCQLLLSLHMLADQACAGMGTPSANRLADDTTKIAHGVANMFLTLHGSLSRLPILTVRVLPKMRTSRSGITLRSLSHHVTAHRTEVDIQWRTMPWVNIDDNTLNILIVPWPYHIKSSSFSPSNYTVNRDTKERTRYFQYHGEREKFTPAALISMIQNSQKNVARIHLIVFPEAALDEQNFDSLLWALQNSEDLDRTQLPMVLAGIHDSTSERSTKLGRNKVILATFFAGKWYKMRQDKHHRWKLNPPQITRYGLSGVLGGENDWWEAIHIPKRRLSVLAPNNWLTLCPLICEDLARLEPVSELIRGIGPTLLIALLMDGPQLKSRWPSRYATVMADDPGTSVLSVSSLGLVRVSPDKDGKTGSQVIALWNDQESGLKEISVDDPESGGVILTISAVWNEEITADGRSDNHNAAVFTFQNTYQVRSGAQNHNIELNLNKNFNQSDKNDLQEISIFSSFIDTIFDLNDTYCDEIKSWIVDDTREFEIKSTIGKMYKDLFDIFKDKYNTMNHHNTTSDHEDLDTYINWIFNAIIEIKKKYKVRKENIYEIFVDIVGDILNKVEGYKFVSDVFNEKSIYISYNNINIDIMKLFNKEKDEIPNHRKIRIIIYDCLAILWTIHTRLNYLRKHGNFHQKHAELSHQIEQLWAEKYDEKWLLARQREKK</sequence>
<comment type="caution">
    <text evidence="1">The sequence shown here is derived from an EMBL/GenBank/DDBJ whole genome shotgun (WGS) entry which is preliminary data.</text>
</comment>
<evidence type="ECO:0000313" key="2">
    <source>
        <dbReference type="Proteomes" id="UP001428290"/>
    </source>
</evidence>
<dbReference type="EMBL" id="BAABRU010000043">
    <property type="protein sequence ID" value="GAA5531317.1"/>
    <property type="molecule type" value="Genomic_DNA"/>
</dbReference>
<dbReference type="Gene3D" id="3.60.110.10">
    <property type="entry name" value="Carbon-nitrogen hydrolase"/>
    <property type="match status" value="1"/>
</dbReference>
<dbReference type="Proteomes" id="UP001428290">
    <property type="component" value="Unassembled WGS sequence"/>
</dbReference>
<name>A0ABP9X7F5_9CHLR</name>
<dbReference type="InterPro" id="IPR036526">
    <property type="entry name" value="C-N_Hydrolase_sf"/>
</dbReference>
<proteinExistence type="predicted"/>
<organism evidence="1 2">
    <name type="scientific">Herpetosiphon gulosus</name>
    <dbReference type="NCBI Taxonomy" id="1973496"/>
    <lineage>
        <taxon>Bacteria</taxon>
        <taxon>Bacillati</taxon>
        <taxon>Chloroflexota</taxon>
        <taxon>Chloroflexia</taxon>
        <taxon>Herpetosiphonales</taxon>
        <taxon>Herpetosiphonaceae</taxon>
        <taxon>Herpetosiphon</taxon>
    </lineage>
</organism>
<keyword evidence="2" id="KW-1185">Reference proteome</keyword>
<accession>A0ABP9X7F5</accession>
<gene>
    <name evidence="1" type="ORF">Hgul01_05142</name>
</gene>
<reference evidence="1 2" key="1">
    <citation type="submission" date="2024-02" db="EMBL/GenBank/DDBJ databases">
        <title>Herpetosiphon gulosus NBRC 112829.</title>
        <authorList>
            <person name="Ichikawa N."/>
            <person name="Katano-Makiyama Y."/>
            <person name="Hidaka K."/>
        </authorList>
    </citation>
    <scope>NUCLEOTIDE SEQUENCE [LARGE SCALE GENOMIC DNA]</scope>
    <source>
        <strain evidence="1 2">NBRC 112829</strain>
    </source>
</reference>
<dbReference type="RefSeq" id="WP_345724880.1">
    <property type="nucleotide sequence ID" value="NZ_BAABRU010000043.1"/>
</dbReference>